<proteinExistence type="predicted"/>
<feature type="region of interest" description="Disordered" evidence="1">
    <location>
        <begin position="125"/>
        <end position="146"/>
    </location>
</feature>
<accession>A0A0G4FWN0</accession>
<dbReference type="InterPro" id="IPR003613">
    <property type="entry name" value="Ubox_domain"/>
</dbReference>
<dbReference type="AlphaFoldDB" id="A0A0G4FWN0"/>
<reference evidence="3 4" key="1">
    <citation type="submission" date="2014-11" db="EMBL/GenBank/DDBJ databases">
        <authorList>
            <person name="Zhu J."/>
            <person name="Qi W."/>
            <person name="Song R."/>
        </authorList>
    </citation>
    <scope>NUCLEOTIDE SEQUENCE [LARGE SCALE GENOMIC DNA]</scope>
</reference>
<gene>
    <name evidence="3" type="ORF">Vbra_9517</name>
</gene>
<dbReference type="EMBL" id="CDMY01000517">
    <property type="protein sequence ID" value="CEM19634.1"/>
    <property type="molecule type" value="Genomic_DNA"/>
</dbReference>
<dbReference type="Pfam" id="PF04564">
    <property type="entry name" value="U-box"/>
    <property type="match status" value="1"/>
</dbReference>
<dbReference type="GO" id="GO:0004842">
    <property type="term" value="F:ubiquitin-protein transferase activity"/>
    <property type="evidence" value="ECO:0007669"/>
    <property type="project" value="InterPro"/>
</dbReference>
<dbReference type="Gene3D" id="3.30.40.10">
    <property type="entry name" value="Zinc/RING finger domain, C3HC4 (zinc finger)"/>
    <property type="match status" value="1"/>
</dbReference>
<keyword evidence="4" id="KW-1185">Reference proteome</keyword>
<dbReference type="GO" id="GO:0016567">
    <property type="term" value="P:protein ubiquitination"/>
    <property type="evidence" value="ECO:0007669"/>
    <property type="project" value="InterPro"/>
</dbReference>
<feature type="domain" description="U-box" evidence="2">
    <location>
        <begin position="51"/>
        <end position="116"/>
    </location>
</feature>
<evidence type="ECO:0000259" key="2">
    <source>
        <dbReference type="SMART" id="SM00504"/>
    </source>
</evidence>
<dbReference type="SMART" id="SM00504">
    <property type="entry name" value="Ubox"/>
    <property type="match status" value="1"/>
</dbReference>
<evidence type="ECO:0000256" key="1">
    <source>
        <dbReference type="SAM" id="MobiDB-lite"/>
    </source>
</evidence>
<name>A0A0G4FWN0_VITBC</name>
<dbReference type="InParanoid" id="A0A0G4FWN0"/>
<dbReference type="InterPro" id="IPR013083">
    <property type="entry name" value="Znf_RING/FYVE/PHD"/>
</dbReference>
<evidence type="ECO:0000313" key="4">
    <source>
        <dbReference type="Proteomes" id="UP000041254"/>
    </source>
</evidence>
<dbReference type="SUPFAM" id="SSF57850">
    <property type="entry name" value="RING/U-box"/>
    <property type="match status" value="1"/>
</dbReference>
<sequence>MAQLPRWAAPKAAAAGAHRRRLSQCLARVDPGVSKFLAEVPDEEFPEDIWRCPITLQPLRRPVVTPSGNTYEYSPMKKLIKSNPQQTAMSPQPRQPLHLDDLRPNRYAVNQIEQRAKQLLKEQQMAVDEGEGAATSSRASRHDQILRSGQKSRSFLRDYWRGYRDTVLEVGVDFEPTRAILDFLERESELTFQLLSWHKKETTKHKAKQFKTYQDFLPRQAEKTIVAWLNFQETTLNDGLIRSAAAAVAESVEPNIQAFGMLDDGPKHRVLAIVSQRMGSGQLLTFGLTFGDVAVALMDQAEDDVHLAFARAVLHAMQTDMNLGIQMLESATRPFDLKRALEVVLPVAEQLACEGDDVRAARVIRDAAVTLNNHLNRHAFLQGVKLHHCLENGAFTRLRELMPGAFEDPNASSAAAVAAAVAAECPYQINRGTAAGKKRSLTGFDYALVLDGITAIFKRLFQ</sequence>
<dbReference type="VEuPathDB" id="CryptoDB:Vbra_9517"/>
<protein>
    <recommendedName>
        <fullName evidence="2">U-box domain-containing protein</fullName>
    </recommendedName>
</protein>
<dbReference type="Proteomes" id="UP000041254">
    <property type="component" value="Unassembled WGS sequence"/>
</dbReference>
<organism evidence="3 4">
    <name type="scientific">Vitrella brassicaformis (strain CCMP3155)</name>
    <dbReference type="NCBI Taxonomy" id="1169540"/>
    <lineage>
        <taxon>Eukaryota</taxon>
        <taxon>Sar</taxon>
        <taxon>Alveolata</taxon>
        <taxon>Colpodellida</taxon>
        <taxon>Vitrellaceae</taxon>
        <taxon>Vitrella</taxon>
    </lineage>
</organism>
<dbReference type="OrthoDB" id="408583at2759"/>
<dbReference type="PhylomeDB" id="A0A0G4FWN0"/>
<evidence type="ECO:0000313" key="3">
    <source>
        <dbReference type="EMBL" id="CEM19634.1"/>
    </source>
</evidence>